<dbReference type="PROSITE" id="PS50106">
    <property type="entry name" value="PDZ"/>
    <property type="match status" value="1"/>
</dbReference>
<dbReference type="InterPro" id="IPR001478">
    <property type="entry name" value="PDZ"/>
</dbReference>
<dbReference type="SUPFAM" id="SSF52087">
    <property type="entry name" value="CRAL/TRIO domain"/>
    <property type="match status" value="1"/>
</dbReference>
<dbReference type="SMART" id="SM00742">
    <property type="entry name" value="Hr1"/>
    <property type="match status" value="1"/>
</dbReference>
<comment type="caution">
    <text evidence="9">The sequence shown here is derived from an EMBL/GenBank/DDBJ whole genome shotgun (WGS) entry which is preliminary data.</text>
</comment>
<dbReference type="InterPro" id="IPR011074">
    <property type="entry name" value="CRAL/TRIO_N_dom"/>
</dbReference>
<dbReference type="CDD" id="cd09244">
    <property type="entry name" value="BRO1_Rhophilin"/>
    <property type="match status" value="1"/>
</dbReference>
<accession>A0A836JI05</accession>
<feature type="non-terminal residue" evidence="9">
    <location>
        <position position="1090"/>
    </location>
</feature>
<dbReference type="InterPro" id="IPR004328">
    <property type="entry name" value="BRO1_dom"/>
</dbReference>
<feature type="non-terminal residue" evidence="9">
    <location>
        <position position="1"/>
    </location>
</feature>
<dbReference type="InterPro" id="IPR036865">
    <property type="entry name" value="CRAL-TRIO_dom_sf"/>
</dbReference>
<feature type="domain" description="PDZ" evidence="5">
    <location>
        <begin position="567"/>
        <end position="646"/>
    </location>
</feature>
<name>A0A836JI05_9HYME</name>
<dbReference type="InterPro" id="IPR001251">
    <property type="entry name" value="CRAL-TRIO_dom"/>
</dbReference>
<dbReference type="Proteomes" id="UP000667349">
    <property type="component" value="Unassembled WGS sequence"/>
</dbReference>
<dbReference type="SMART" id="SM00516">
    <property type="entry name" value="SEC14"/>
    <property type="match status" value="1"/>
</dbReference>
<dbReference type="PROSITE" id="PS51860">
    <property type="entry name" value="REM_1"/>
    <property type="match status" value="1"/>
</dbReference>
<dbReference type="Pfam" id="PF00595">
    <property type="entry name" value="PDZ"/>
    <property type="match status" value="1"/>
</dbReference>
<proteinExistence type="inferred from homology"/>
<dbReference type="PANTHER" id="PTHR23031">
    <property type="entry name" value="RHOPHILIN"/>
    <property type="match status" value="1"/>
</dbReference>
<dbReference type="Gene3D" id="1.25.40.280">
    <property type="entry name" value="alix/aip1 like domains"/>
    <property type="match status" value="1"/>
</dbReference>
<organism evidence="9 10">
    <name type="scientific">Acromyrmex insinuator</name>
    <dbReference type="NCBI Taxonomy" id="230686"/>
    <lineage>
        <taxon>Eukaryota</taxon>
        <taxon>Metazoa</taxon>
        <taxon>Ecdysozoa</taxon>
        <taxon>Arthropoda</taxon>
        <taxon>Hexapoda</taxon>
        <taxon>Insecta</taxon>
        <taxon>Pterygota</taxon>
        <taxon>Neoptera</taxon>
        <taxon>Endopterygota</taxon>
        <taxon>Hymenoptera</taxon>
        <taxon>Apocrita</taxon>
        <taxon>Aculeata</taxon>
        <taxon>Formicoidea</taxon>
        <taxon>Formicidae</taxon>
        <taxon>Myrmicinae</taxon>
        <taxon>Acromyrmex</taxon>
    </lineage>
</organism>
<sequence length="1090" mass="124857">MLKWVHYCPLPKDRASVSSDTKVIDPSEITRDEKDERRIYERRKYGADTGSSLNTRNAKIATPDAIMRRYFRFGGSDPRVATCRGKLQNKRSKLNQEINKELRLRAGAENLFKATTNRKLKETVALELSFVNSNLQLLKEQLAELNSSVELYQNVDGTEPVMPMIPLGLKETKDIDFRDPFKDFILEHYSEDGENYEEAIADLMETRQATRTPTRDSAGIALLLRYYNQLYFIERRFFPPDRSLGIYFEWFDSLTGVPSCQRTVAFEKASILFNAGALYTQLAAKQDRLTARGLDQAVDAFLRAAGTFRYIHENFTNAPSMDLGPDMLEMLVQLMLAQARECLFEKLELQSKDSRNVDVCLDLAQEAAQVAAIYNDVHGLISREPVRDYVPETWISLILVKREHHLALAHKHIAVGLLDRPIAEFRVETKLTLEHIQKSDGKTQLDATIPRDDNERKLLGKAHLREALVLHDESQRLQRMCRELKGKQALAKVLKKAQEATFESYNRFGNEDDFRELLDPPDIIASTKFQLSITHPDFGQHGVDDLFKSLGPVAIFSAKRHWTAPRLIQLQRGPDGEGFGFSVRGDAPVIVAAVDHNSLADVGGMKEGDFIVGISEKDVKWASHEQVVRMIKQCGDFINLKLVTPMDRNYLKKPGKPNNHDKGSVSASSSSGVSSGQPSPAGSVTTAHVVRRLPWNPFKKSAIQRENRDLTFDNHEAGFSGLISRNERRNDCPIWLTSETLIAFWTSVFPRTPRMPVLQLKLISIQSFSHYFTMMISEGQQKKYDEYKSTLDAETLEIARLELREDDNMREQALKQFRHWIEKHPAIKKCRTDSLFLLRFLRTKKFSLPMAQEMLEQYLTIRQLYSNWFQNLDVDDPELMAIIDNGYIVPMLKRDQHGRKVIMSFAGRFDPSKFTSAHLLRVHSMVVESLMDDEKSQVYGYTYLNDEAGLSMNHFGTLSFMDIRNILKCIQNSTPMRHKETHLINLPSGVTKFLEFAISLLNEKLKSRVMIHRNIQELKEAVDPKILPKEYGGEISLSEMIDEFKKELKQKKDELKALDDMYIEISPKYYQEANEELSGICGSFRKLEVD</sequence>
<keyword evidence="2 3" id="KW-0175">Coiled coil</keyword>
<dbReference type="Pfam" id="PF02185">
    <property type="entry name" value="HR1"/>
    <property type="match status" value="1"/>
</dbReference>
<dbReference type="SUPFAM" id="SSF46938">
    <property type="entry name" value="CRAL/TRIO N-terminal domain"/>
    <property type="match status" value="1"/>
</dbReference>
<dbReference type="SUPFAM" id="SSF50156">
    <property type="entry name" value="PDZ domain-like"/>
    <property type="match status" value="1"/>
</dbReference>
<dbReference type="Pfam" id="PF00650">
    <property type="entry name" value="CRAL_TRIO"/>
    <property type="match status" value="1"/>
</dbReference>
<dbReference type="GO" id="GO:0051497">
    <property type="term" value="P:negative regulation of stress fiber assembly"/>
    <property type="evidence" value="ECO:0007669"/>
    <property type="project" value="TreeGrafter"/>
</dbReference>
<dbReference type="EMBL" id="JAANHZ010000722">
    <property type="protein sequence ID" value="KAG5307670.1"/>
    <property type="molecule type" value="Genomic_DNA"/>
</dbReference>
<dbReference type="PRINTS" id="PR00180">
    <property type="entry name" value="CRETINALDHBP"/>
</dbReference>
<dbReference type="AlphaFoldDB" id="A0A836JI05"/>
<keyword evidence="10" id="KW-1185">Reference proteome</keyword>
<dbReference type="InterPro" id="IPR038499">
    <property type="entry name" value="BRO1_sf"/>
</dbReference>
<dbReference type="InterPro" id="IPR036274">
    <property type="entry name" value="HR1_rpt_sf"/>
</dbReference>
<evidence type="ECO:0000256" key="4">
    <source>
        <dbReference type="SAM" id="MobiDB-lite"/>
    </source>
</evidence>
<dbReference type="PANTHER" id="PTHR23031:SF15">
    <property type="entry name" value="LD12055P"/>
    <property type="match status" value="1"/>
</dbReference>
<dbReference type="GO" id="GO:0007165">
    <property type="term" value="P:signal transduction"/>
    <property type="evidence" value="ECO:0007669"/>
    <property type="project" value="InterPro"/>
</dbReference>
<dbReference type="Gene3D" id="1.20.5.1200">
    <property type="entry name" value="Alpha-tocopherol transfer"/>
    <property type="match status" value="1"/>
</dbReference>
<dbReference type="PROSITE" id="PS50191">
    <property type="entry name" value="CRAL_TRIO"/>
    <property type="match status" value="1"/>
</dbReference>
<dbReference type="Gene3D" id="1.10.8.20">
    <property type="entry name" value="N-terminal domain of phosphatidylinositol transfer protein sec14p"/>
    <property type="match status" value="1"/>
</dbReference>
<protein>
    <submittedName>
        <fullName evidence="9">RHPN2 protein</fullName>
    </submittedName>
</protein>
<feature type="coiled-coil region" evidence="3">
    <location>
        <begin position="128"/>
        <end position="155"/>
    </location>
</feature>
<dbReference type="SMART" id="SM01041">
    <property type="entry name" value="BRO1"/>
    <property type="match status" value="1"/>
</dbReference>
<feature type="region of interest" description="Disordered" evidence="4">
    <location>
        <begin position="649"/>
        <end position="685"/>
    </location>
</feature>
<dbReference type="SMART" id="SM00228">
    <property type="entry name" value="PDZ"/>
    <property type="match status" value="1"/>
</dbReference>
<dbReference type="SUPFAM" id="SSF46585">
    <property type="entry name" value="HR1 repeat"/>
    <property type="match status" value="1"/>
</dbReference>
<gene>
    <name evidence="9" type="primary">Rhpn2</name>
    <name evidence="9" type="ORF">G6Z75_0003718</name>
</gene>
<feature type="compositionally biased region" description="Low complexity" evidence="4">
    <location>
        <begin position="664"/>
        <end position="683"/>
    </location>
</feature>
<evidence type="ECO:0000256" key="2">
    <source>
        <dbReference type="PROSITE-ProRule" id="PRU01207"/>
    </source>
</evidence>
<dbReference type="InterPro" id="IPR036273">
    <property type="entry name" value="CRAL/TRIO_N_dom_sf"/>
</dbReference>
<evidence type="ECO:0000259" key="6">
    <source>
        <dbReference type="PROSITE" id="PS50191"/>
    </source>
</evidence>
<dbReference type="CDD" id="cd00170">
    <property type="entry name" value="SEC14"/>
    <property type="match status" value="1"/>
</dbReference>
<dbReference type="SMART" id="SM01100">
    <property type="entry name" value="CRAL_TRIO_N"/>
    <property type="match status" value="1"/>
</dbReference>
<reference evidence="9" key="1">
    <citation type="submission" date="2020-02" db="EMBL/GenBank/DDBJ databases">
        <title>Relaxed selection underlies rapid genomic changes in the transitions from sociality to social parasitism in ants.</title>
        <authorList>
            <person name="Bi X."/>
        </authorList>
    </citation>
    <scope>NUCLEOTIDE SEQUENCE</scope>
    <source>
        <strain evidence="9">BGI-DK2013a</strain>
        <tissue evidence="9">Whole body</tissue>
    </source>
</reference>
<evidence type="ECO:0000259" key="7">
    <source>
        <dbReference type="PROSITE" id="PS51180"/>
    </source>
</evidence>
<dbReference type="Pfam" id="PF03097">
    <property type="entry name" value="BRO1"/>
    <property type="match status" value="1"/>
</dbReference>
<dbReference type="CDD" id="cd11633">
    <property type="entry name" value="HR1_Rhophilin-1"/>
    <property type="match status" value="1"/>
</dbReference>
<evidence type="ECO:0000259" key="5">
    <source>
        <dbReference type="PROSITE" id="PS50106"/>
    </source>
</evidence>
<evidence type="ECO:0000259" key="8">
    <source>
        <dbReference type="PROSITE" id="PS51860"/>
    </source>
</evidence>
<dbReference type="InterPro" id="IPR036034">
    <property type="entry name" value="PDZ_sf"/>
</dbReference>
<dbReference type="CDD" id="cd06712">
    <property type="entry name" value="PDZ_rhophilin-like"/>
    <property type="match status" value="1"/>
</dbReference>
<feature type="coiled-coil region" evidence="3">
    <location>
        <begin position="1034"/>
        <end position="1061"/>
    </location>
</feature>
<evidence type="ECO:0000313" key="10">
    <source>
        <dbReference type="Proteomes" id="UP000667349"/>
    </source>
</evidence>
<dbReference type="InterPro" id="IPR011072">
    <property type="entry name" value="HR1_rho-bd"/>
</dbReference>
<dbReference type="Gene3D" id="3.40.525.10">
    <property type="entry name" value="CRAL-TRIO lipid binding domain"/>
    <property type="match status" value="1"/>
</dbReference>
<dbReference type="InterPro" id="IPR047138">
    <property type="entry name" value="RHPN1_2"/>
</dbReference>
<dbReference type="Gene3D" id="1.10.287.160">
    <property type="entry name" value="HR1 repeat"/>
    <property type="match status" value="1"/>
</dbReference>
<dbReference type="Gene3D" id="2.30.42.10">
    <property type="match status" value="1"/>
</dbReference>
<feature type="domain" description="BRO1" evidence="7">
    <location>
        <begin position="163"/>
        <end position="937"/>
    </location>
</feature>
<comment type="similarity">
    <text evidence="1">Belongs to the RHPN family.</text>
</comment>
<feature type="domain" description="REM-1" evidence="8">
    <location>
        <begin position="77"/>
        <end position="151"/>
    </location>
</feature>
<evidence type="ECO:0000256" key="3">
    <source>
        <dbReference type="SAM" id="Coils"/>
    </source>
</evidence>
<evidence type="ECO:0000313" key="9">
    <source>
        <dbReference type="EMBL" id="KAG5307670.1"/>
    </source>
</evidence>
<evidence type="ECO:0000256" key="1">
    <source>
        <dbReference type="ARBA" id="ARBA00010369"/>
    </source>
</evidence>
<feature type="domain" description="CRAL-TRIO" evidence="6">
    <location>
        <begin position="876"/>
        <end position="1039"/>
    </location>
</feature>
<dbReference type="PROSITE" id="PS51180">
    <property type="entry name" value="BRO1"/>
    <property type="match status" value="1"/>
</dbReference>